<evidence type="ECO:0000313" key="3">
    <source>
        <dbReference type="Proteomes" id="UP000015102"/>
    </source>
</evidence>
<reference evidence="3" key="1">
    <citation type="submission" date="2013-02" db="EMBL/GenBank/DDBJ databases">
        <authorList>
            <person name="Hughes D."/>
        </authorList>
    </citation>
    <scope>NUCLEOTIDE SEQUENCE</scope>
    <source>
        <strain>Durham</strain>
        <strain evidence="3">NC isolate 2 -- Noor lab</strain>
    </source>
</reference>
<keyword evidence="3" id="KW-1185">Reference proteome</keyword>
<feature type="compositionally biased region" description="Basic and acidic residues" evidence="1">
    <location>
        <begin position="52"/>
        <end position="64"/>
    </location>
</feature>
<protein>
    <submittedName>
        <fullName evidence="2">Uncharacterized protein</fullName>
    </submittedName>
</protein>
<feature type="region of interest" description="Disordered" evidence="1">
    <location>
        <begin position="45"/>
        <end position="85"/>
    </location>
</feature>
<evidence type="ECO:0000313" key="2">
    <source>
        <dbReference type="EnsemblMetazoa" id="MESCA011515-PA"/>
    </source>
</evidence>
<name>T1H5D8_MEGSC</name>
<evidence type="ECO:0000256" key="1">
    <source>
        <dbReference type="SAM" id="MobiDB-lite"/>
    </source>
</evidence>
<dbReference type="AlphaFoldDB" id="T1H5D8"/>
<organism evidence="2 3">
    <name type="scientific">Megaselia scalaris</name>
    <name type="common">Humpbacked fly</name>
    <name type="synonym">Phora scalaris</name>
    <dbReference type="NCBI Taxonomy" id="36166"/>
    <lineage>
        <taxon>Eukaryota</taxon>
        <taxon>Metazoa</taxon>
        <taxon>Ecdysozoa</taxon>
        <taxon>Arthropoda</taxon>
        <taxon>Hexapoda</taxon>
        <taxon>Insecta</taxon>
        <taxon>Pterygota</taxon>
        <taxon>Neoptera</taxon>
        <taxon>Endopterygota</taxon>
        <taxon>Diptera</taxon>
        <taxon>Brachycera</taxon>
        <taxon>Muscomorpha</taxon>
        <taxon>Platypezoidea</taxon>
        <taxon>Phoridae</taxon>
        <taxon>Megaseliini</taxon>
        <taxon>Megaselia</taxon>
    </lineage>
</organism>
<dbReference type="Proteomes" id="UP000015102">
    <property type="component" value="Unassembled WGS sequence"/>
</dbReference>
<proteinExistence type="predicted"/>
<sequence length="85" mass="9808">MNIKFGDEDILDLLILSTHLFNKLSPPREAEHFLDSSSKESTGEIWCGYHRPSRDPMERKREDEGQNPTPMRPGRLSTKGYTCSR</sequence>
<dbReference type="EMBL" id="CAQQ02140623">
    <property type="status" value="NOT_ANNOTATED_CDS"/>
    <property type="molecule type" value="Genomic_DNA"/>
</dbReference>
<dbReference type="HOGENOM" id="CLU_2515233_0_0_1"/>
<accession>T1H5D8</accession>
<dbReference type="EMBL" id="CAQQ02140622">
    <property type="status" value="NOT_ANNOTATED_CDS"/>
    <property type="molecule type" value="Genomic_DNA"/>
</dbReference>
<reference evidence="2" key="2">
    <citation type="submission" date="2015-06" db="UniProtKB">
        <authorList>
            <consortium name="EnsemblMetazoa"/>
        </authorList>
    </citation>
    <scope>IDENTIFICATION</scope>
</reference>
<dbReference type="EnsemblMetazoa" id="MESCA011515-RA">
    <property type="protein sequence ID" value="MESCA011515-PA"/>
    <property type="gene ID" value="MESCA011515"/>
</dbReference>